<dbReference type="Gene3D" id="3.40.50.10490">
    <property type="entry name" value="Glucose-6-phosphate isomerase like protein, domain 1"/>
    <property type="match status" value="1"/>
</dbReference>
<proteinExistence type="predicted"/>
<dbReference type="GO" id="GO:1901135">
    <property type="term" value="P:carbohydrate derivative metabolic process"/>
    <property type="evidence" value="ECO:0007669"/>
    <property type="project" value="InterPro"/>
</dbReference>
<organism evidence="1">
    <name type="scientific">marine metagenome</name>
    <dbReference type="NCBI Taxonomy" id="408172"/>
    <lineage>
        <taxon>unclassified sequences</taxon>
        <taxon>metagenomes</taxon>
        <taxon>ecological metagenomes</taxon>
    </lineage>
</organism>
<dbReference type="PANTHER" id="PTHR30390">
    <property type="entry name" value="SEDOHEPTULOSE 7-PHOSPHATE ISOMERASE / DNAA INITIATOR-ASSOCIATING FACTOR FOR REPLICATION INITIATION"/>
    <property type="match status" value="1"/>
</dbReference>
<accession>A0A382U3H7</accession>
<sequence length="81" mass="9066">VKSRIQSLLSESIKTKQLLYDNDIILNQLEQLADKVINAFKSGFKLIFAGNGGSFADSQHLSAEFVCRFMMDRNSLPSITL</sequence>
<name>A0A382U3H7_9ZZZZ</name>
<dbReference type="InterPro" id="IPR050099">
    <property type="entry name" value="SIS_GmhA/DiaA_subfam"/>
</dbReference>
<dbReference type="AlphaFoldDB" id="A0A382U3H7"/>
<dbReference type="SUPFAM" id="SSF53697">
    <property type="entry name" value="SIS domain"/>
    <property type="match status" value="1"/>
</dbReference>
<feature type="non-terminal residue" evidence="1">
    <location>
        <position position="81"/>
    </location>
</feature>
<dbReference type="InterPro" id="IPR046348">
    <property type="entry name" value="SIS_dom_sf"/>
</dbReference>
<dbReference type="EMBL" id="UINC01140984">
    <property type="protein sequence ID" value="SVD28455.1"/>
    <property type="molecule type" value="Genomic_DNA"/>
</dbReference>
<dbReference type="PANTHER" id="PTHR30390:SF6">
    <property type="entry name" value="DNAA INITIATOR-ASSOCIATING PROTEIN DIAA"/>
    <property type="match status" value="1"/>
</dbReference>
<dbReference type="GO" id="GO:0097367">
    <property type="term" value="F:carbohydrate derivative binding"/>
    <property type="evidence" value="ECO:0007669"/>
    <property type="project" value="InterPro"/>
</dbReference>
<protein>
    <recommendedName>
        <fullName evidence="2">SIS domain-containing protein</fullName>
    </recommendedName>
</protein>
<evidence type="ECO:0000313" key="1">
    <source>
        <dbReference type="EMBL" id="SVD28455.1"/>
    </source>
</evidence>
<evidence type="ECO:0008006" key="2">
    <source>
        <dbReference type="Google" id="ProtNLM"/>
    </source>
</evidence>
<reference evidence="1" key="1">
    <citation type="submission" date="2018-05" db="EMBL/GenBank/DDBJ databases">
        <authorList>
            <person name="Lanie J.A."/>
            <person name="Ng W.-L."/>
            <person name="Kazmierczak K.M."/>
            <person name="Andrzejewski T.M."/>
            <person name="Davidsen T.M."/>
            <person name="Wayne K.J."/>
            <person name="Tettelin H."/>
            <person name="Glass J.I."/>
            <person name="Rusch D."/>
            <person name="Podicherti R."/>
            <person name="Tsui H.-C.T."/>
            <person name="Winkler M.E."/>
        </authorList>
    </citation>
    <scope>NUCLEOTIDE SEQUENCE</scope>
</reference>
<feature type="non-terminal residue" evidence="1">
    <location>
        <position position="1"/>
    </location>
</feature>
<gene>
    <name evidence="1" type="ORF">METZ01_LOCUS381309</name>
</gene>